<keyword evidence="2" id="KW-1133">Transmembrane helix</keyword>
<dbReference type="OrthoDB" id="3789175at2759"/>
<feature type="region of interest" description="Disordered" evidence="1">
    <location>
        <begin position="116"/>
        <end position="144"/>
    </location>
</feature>
<accession>A0A8J9ZJQ8</accession>
<keyword evidence="2" id="KW-0472">Membrane</keyword>
<feature type="region of interest" description="Disordered" evidence="1">
    <location>
        <begin position="220"/>
        <end position="261"/>
    </location>
</feature>
<dbReference type="Proteomes" id="UP000838412">
    <property type="component" value="Chromosome 2"/>
</dbReference>
<dbReference type="EMBL" id="OV696687">
    <property type="protein sequence ID" value="CAH1254870.1"/>
    <property type="molecule type" value="Genomic_DNA"/>
</dbReference>
<feature type="transmembrane region" description="Helical" evidence="2">
    <location>
        <begin position="42"/>
        <end position="63"/>
    </location>
</feature>
<keyword evidence="2" id="KW-0812">Transmembrane</keyword>
<evidence type="ECO:0000256" key="2">
    <source>
        <dbReference type="SAM" id="Phobius"/>
    </source>
</evidence>
<organism evidence="3 4">
    <name type="scientific">Branchiostoma lanceolatum</name>
    <name type="common">Common lancelet</name>
    <name type="synonym">Amphioxus lanceolatum</name>
    <dbReference type="NCBI Taxonomy" id="7740"/>
    <lineage>
        <taxon>Eukaryota</taxon>
        <taxon>Metazoa</taxon>
        <taxon>Chordata</taxon>
        <taxon>Cephalochordata</taxon>
        <taxon>Leptocardii</taxon>
        <taxon>Amphioxiformes</taxon>
        <taxon>Branchiostomatidae</taxon>
        <taxon>Branchiostoma</taxon>
    </lineage>
</organism>
<gene>
    <name evidence="3" type="primary">Hypp1425</name>
    <name evidence="3" type="ORF">BLAG_LOCUS14114</name>
</gene>
<feature type="transmembrane region" description="Helical" evidence="2">
    <location>
        <begin position="313"/>
        <end position="332"/>
    </location>
</feature>
<proteinExistence type="predicted"/>
<protein>
    <submittedName>
        <fullName evidence="3">Hypp1425 protein</fullName>
    </submittedName>
</protein>
<evidence type="ECO:0000313" key="3">
    <source>
        <dbReference type="EMBL" id="CAH1254870.1"/>
    </source>
</evidence>
<evidence type="ECO:0000256" key="1">
    <source>
        <dbReference type="SAM" id="MobiDB-lite"/>
    </source>
</evidence>
<sequence>MARRRGRRRHRRSRARGVPCPRFPASDVSDEPQDERRRLFKAAVITALLAVAVTTVVVVTITVQLNTAADETNFHPYRSWGYTGVGTYPTDPEVTSKHKLRERVPAFAEDNTRVPDDMAATPAKSPVSPPADHVRPDETDGGRKHTVVHLGEDDPVASPTDNVRRRHRFKPWDVMTAQERHSHNAMMRLRIHKYMNKLIRRENEPKIRLDFEDDNHARARQRPWAAKTIPNSESPTAPDDPVDKMSQLAPKPGSSVDVKPTSDIENTEKTAVDKVLLENSKEMNLYLSSIMTKNMTCRERKHRVLRRIKRVKTLALVVVGVLVAGSLAYNVMAQIP</sequence>
<dbReference type="AlphaFoldDB" id="A0A8J9ZJQ8"/>
<evidence type="ECO:0000313" key="4">
    <source>
        <dbReference type="Proteomes" id="UP000838412"/>
    </source>
</evidence>
<feature type="compositionally biased region" description="Basic and acidic residues" evidence="1">
    <location>
        <begin position="132"/>
        <end position="143"/>
    </location>
</feature>
<name>A0A8J9ZJQ8_BRALA</name>
<reference evidence="3" key="1">
    <citation type="submission" date="2022-01" db="EMBL/GenBank/DDBJ databases">
        <authorList>
            <person name="Braso-Vives M."/>
        </authorList>
    </citation>
    <scope>NUCLEOTIDE SEQUENCE</scope>
</reference>
<keyword evidence="4" id="KW-1185">Reference proteome</keyword>
<feature type="compositionally biased region" description="Basic residues" evidence="1">
    <location>
        <begin position="1"/>
        <end position="15"/>
    </location>
</feature>
<feature type="region of interest" description="Disordered" evidence="1">
    <location>
        <begin position="1"/>
        <end position="34"/>
    </location>
</feature>